<proteinExistence type="predicted"/>
<keyword evidence="3" id="KW-1185">Reference proteome</keyword>
<reference evidence="3" key="1">
    <citation type="journal article" date="2006" name="PLoS Biol.">
        <title>Macronuclear genome sequence of the ciliate Tetrahymena thermophila, a model eukaryote.</title>
        <authorList>
            <person name="Eisen J.A."/>
            <person name="Coyne R.S."/>
            <person name="Wu M."/>
            <person name="Wu D."/>
            <person name="Thiagarajan M."/>
            <person name="Wortman J.R."/>
            <person name="Badger J.H."/>
            <person name="Ren Q."/>
            <person name="Amedeo P."/>
            <person name="Jones K.M."/>
            <person name="Tallon L.J."/>
            <person name="Delcher A.L."/>
            <person name="Salzberg S.L."/>
            <person name="Silva J.C."/>
            <person name="Haas B.J."/>
            <person name="Majoros W.H."/>
            <person name="Farzad M."/>
            <person name="Carlton J.M."/>
            <person name="Smith R.K. Jr."/>
            <person name="Garg J."/>
            <person name="Pearlman R.E."/>
            <person name="Karrer K.M."/>
            <person name="Sun L."/>
            <person name="Manning G."/>
            <person name="Elde N.C."/>
            <person name="Turkewitz A.P."/>
            <person name="Asai D.J."/>
            <person name="Wilkes D.E."/>
            <person name="Wang Y."/>
            <person name="Cai H."/>
            <person name="Collins K."/>
            <person name="Stewart B.A."/>
            <person name="Lee S.R."/>
            <person name="Wilamowska K."/>
            <person name="Weinberg Z."/>
            <person name="Ruzzo W.L."/>
            <person name="Wloga D."/>
            <person name="Gaertig J."/>
            <person name="Frankel J."/>
            <person name="Tsao C.-C."/>
            <person name="Gorovsky M.A."/>
            <person name="Keeling P.J."/>
            <person name="Waller R.F."/>
            <person name="Patron N.J."/>
            <person name="Cherry J.M."/>
            <person name="Stover N.A."/>
            <person name="Krieger C.J."/>
            <person name="del Toro C."/>
            <person name="Ryder H.F."/>
            <person name="Williamson S.C."/>
            <person name="Barbeau R.A."/>
            <person name="Hamilton E.P."/>
            <person name="Orias E."/>
        </authorList>
    </citation>
    <scope>NUCLEOTIDE SEQUENCE [LARGE SCALE GENOMIC DNA]</scope>
    <source>
        <strain evidence="3">SB210</strain>
    </source>
</reference>
<dbReference type="EMBL" id="GG662548">
    <property type="protein sequence ID" value="EAS01959.2"/>
    <property type="molecule type" value="Genomic_DNA"/>
</dbReference>
<dbReference type="Proteomes" id="UP000009168">
    <property type="component" value="Unassembled WGS sequence"/>
</dbReference>
<dbReference type="InParanoid" id="I7M9J5"/>
<feature type="compositionally biased region" description="Polar residues" evidence="1">
    <location>
        <begin position="315"/>
        <end position="328"/>
    </location>
</feature>
<feature type="region of interest" description="Disordered" evidence="1">
    <location>
        <begin position="288"/>
        <end position="328"/>
    </location>
</feature>
<feature type="compositionally biased region" description="Polar residues" evidence="1">
    <location>
        <begin position="400"/>
        <end position="412"/>
    </location>
</feature>
<evidence type="ECO:0000256" key="1">
    <source>
        <dbReference type="SAM" id="MobiDB-lite"/>
    </source>
</evidence>
<feature type="compositionally biased region" description="Acidic residues" evidence="1">
    <location>
        <begin position="13"/>
        <end position="40"/>
    </location>
</feature>
<organism evidence="2 3">
    <name type="scientific">Tetrahymena thermophila (strain SB210)</name>
    <dbReference type="NCBI Taxonomy" id="312017"/>
    <lineage>
        <taxon>Eukaryota</taxon>
        <taxon>Sar</taxon>
        <taxon>Alveolata</taxon>
        <taxon>Ciliophora</taxon>
        <taxon>Intramacronucleata</taxon>
        <taxon>Oligohymenophorea</taxon>
        <taxon>Hymenostomatida</taxon>
        <taxon>Tetrahymenina</taxon>
        <taxon>Tetrahymenidae</taxon>
        <taxon>Tetrahymena</taxon>
    </lineage>
</organism>
<name>I7M9J5_TETTS</name>
<accession>I7M9J5</accession>
<dbReference type="KEGG" id="tet:TTHERM_00499460"/>
<feature type="region of interest" description="Disordered" evidence="1">
    <location>
        <begin position="389"/>
        <end position="412"/>
    </location>
</feature>
<feature type="region of interest" description="Disordered" evidence="1">
    <location>
        <begin position="1"/>
        <end position="108"/>
    </location>
</feature>
<evidence type="ECO:0000313" key="2">
    <source>
        <dbReference type="EMBL" id="EAS01959.2"/>
    </source>
</evidence>
<dbReference type="RefSeq" id="XP_001022204.2">
    <property type="nucleotide sequence ID" value="XM_001022204.2"/>
</dbReference>
<feature type="compositionally biased region" description="Basic and acidic residues" evidence="1">
    <location>
        <begin position="98"/>
        <end position="108"/>
    </location>
</feature>
<protein>
    <submittedName>
        <fullName evidence="2">Uncharacterized protein</fullName>
    </submittedName>
</protein>
<feature type="compositionally biased region" description="Low complexity" evidence="1">
    <location>
        <begin position="288"/>
        <end position="314"/>
    </location>
</feature>
<dbReference type="AlphaFoldDB" id="I7M9J5"/>
<dbReference type="GeneID" id="7838171"/>
<sequence>MSDDEDKSNTSHEEEEDDDDEEEENQSSEGDKSDEDEDEDKSGSGSEKSDEDDNEDEEDEDQSGSGSEKDDEDDGDSEKQSGEDSDSDSSKKKKKNTKKDTKKEADIIPKELQQKEELNLSELQKIITEVGSLQLEVDSLISTFSYETQQKIGYNPHKAILQNNQQGAFMQLGNTSQSIQNQIYMNNRNLNLQKSVSPPYSPYNTYGNYRFQKEQIQKENNQQQQVFQAQQTYPKSQQLNKINLGAASQVDQKQIQQDQLIQTQQSPIPRKGSIEEIAEMQAILARQQNKQIEQMQQNQQSKNQLPQQQSDQKSSYPNKYSDTGRSYQQHQEYKLEDNFGAKQSDRFRLNKESQSIIDNYYQNLYRKQVPHNRNYSNIEDLYKSKPKHMYDEDDLKKRSISPSTSSKDQKFMRNTVSQQNLAQGYQHNDQKIDQAIKVLLGKK</sequence>
<evidence type="ECO:0000313" key="3">
    <source>
        <dbReference type="Proteomes" id="UP000009168"/>
    </source>
</evidence>
<gene>
    <name evidence="2" type="ORF">TTHERM_00499460</name>
</gene>
<feature type="compositionally biased region" description="Acidic residues" evidence="1">
    <location>
        <begin position="49"/>
        <end position="62"/>
    </location>
</feature>